<name>A0ABP0LHF7_9DINO</name>
<dbReference type="InterPro" id="IPR004875">
    <property type="entry name" value="DDE_SF_endonuclease_dom"/>
</dbReference>
<organism evidence="2 3">
    <name type="scientific">Durusdinium trenchii</name>
    <dbReference type="NCBI Taxonomy" id="1381693"/>
    <lineage>
        <taxon>Eukaryota</taxon>
        <taxon>Sar</taxon>
        <taxon>Alveolata</taxon>
        <taxon>Dinophyceae</taxon>
        <taxon>Suessiales</taxon>
        <taxon>Symbiodiniaceae</taxon>
        <taxon>Durusdinium</taxon>
    </lineage>
</organism>
<evidence type="ECO:0000313" key="2">
    <source>
        <dbReference type="EMBL" id="CAK9037700.1"/>
    </source>
</evidence>
<protein>
    <submittedName>
        <fullName evidence="2">DDE-1 domain-containing protein</fullName>
    </submittedName>
</protein>
<keyword evidence="3" id="KW-1185">Reference proteome</keyword>
<accession>A0ABP0LHF7</accession>
<dbReference type="Proteomes" id="UP001642464">
    <property type="component" value="Unassembled WGS sequence"/>
</dbReference>
<gene>
    <name evidence="2" type="ORF">SCF082_LOCUS22286</name>
</gene>
<dbReference type="EMBL" id="CAXAMM010015951">
    <property type="protein sequence ID" value="CAK9037700.1"/>
    <property type="molecule type" value="Genomic_DNA"/>
</dbReference>
<dbReference type="PANTHER" id="PTHR19303:SF73">
    <property type="entry name" value="PROTEIN PDC2"/>
    <property type="match status" value="1"/>
</dbReference>
<sequence length="489" mass="56447">MADGMPVETLQAALEENRRHLRRCQQQARRREHVRRCGGLSKTGVQRVLATYYFSGWQLQAALYVAGQLTSLKATDPDYPTESSIQRLFVEANLGDLLRMHDEGNVQWTRACRFAQKALAEQEVFAWLKTQNLLHGAAPAALQVYEQFRLRQGLAAPGEPLTRRGIHKWVMRWRKRWSVRRGRLRVRDPVDPADLRRKVWTFWQSLSYIAEKYKDRKLLWLNFDETSVAYAPQCPTGCIVSRKHWKINPHCTVRKEVQRAAYSYCATICNSTEVQAKLPHFLIANGSRMRQSVFRAFHALPATKLHVMRRKTAWVTAESLVFMVKALRKAVQPYVPEYKPILILDCACQHLPKGVLRAAKQCGFQVLFVPSCCTSLLQPLDCYAFGPFKQYLRSKYQELRQAEADGQAQEIAWLYHLGQAPRVFFSSRAWGKAFRGIGASRNISDLHPRLQEFMQAANFPLPVKPTREQVSAIFQKRRRMDYAYVSLFG</sequence>
<evidence type="ECO:0000313" key="3">
    <source>
        <dbReference type="Proteomes" id="UP001642464"/>
    </source>
</evidence>
<proteinExistence type="predicted"/>
<feature type="domain" description="DDE-1" evidence="1">
    <location>
        <begin position="267"/>
        <end position="409"/>
    </location>
</feature>
<comment type="caution">
    <text evidence="2">The sequence shown here is derived from an EMBL/GenBank/DDBJ whole genome shotgun (WGS) entry which is preliminary data.</text>
</comment>
<dbReference type="PANTHER" id="PTHR19303">
    <property type="entry name" value="TRANSPOSON"/>
    <property type="match status" value="1"/>
</dbReference>
<reference evidence="2 3" key="1">
    <citation type="submission" date="2024-02" db="EMBL/GenBank/DDBJ databases">
        <authorList>
            <person name="Chen Y."/>
            <person name="Shah S."/>
            <person name="Dougan E. K."/>
            <person name="Thang M."/>
            <person name="Chan C."/>
        </authorList>
    </citation>
    <scope>NUCLEOTIDE SEQUENCE [LARGE SCALE GENOMIC DNA]</scope>
</reference>
<evidence type="ECO:0000259" key="1">
    <source>
        <dbReference type="Pfam" id="PF03184"/>
    </source>
</evidence>
<dbReference type="InterPro" id="IPR050863">
    <property type="entry name" value="CenT-Element_Derived"/>
</dbReference>
<dbReference type="Pfam" id="PF03184">
    <property type="entry name" value="DDE_1"/>
    <property type="match status" value="1"/>
</dbReference>